<dbReference type="GO" id="GO:0005886">
    <property type="term" value="C:plasma membrane"/>
    <property type="evidence" value="ECO:0007669"/>
    <property type="project" value="TreeGrafter"/>
</dbReference>
<dbReference type="InterPro" id="IPR000292">
    <property type="entry name" value="For/NO2_transpt"/>
</dbReference>
<keyword evidence="4 6" id="KW-0472">Membrane</keyword>
<feature type="transmembrane region" description="Helical" evidence="6">
    <location>
        <begin position="28"/>
        <end position="48"/>
    </location>
</feature>
<evidence type="ECO:0000313" key="7">
    <source>
        <dbReference type="EMBL" id="PMD53389.1"/>
    </source>
</evidence>
<dbReference type="PROSITE" id="PS01005">
    <property type="entry name" value="FORMATE_NITRITE_TP_1"/>
    <property type="match status" value="1"/>
</dbReference>
<evidence type="ECO:0008006" key="9">
    <source>
        <dbReference type="Google" id="ProtNLM"/>
    </source>
</evidence>
<proteinExistence type="inferred from homology"/>
<feature type="transmembrane region" description="Helical" evidence="6">
    <location>
        <begin position="103"/>
        <end position="130"/>
    </location>
</feature>
<dbReference type="InParanoid" id="A0A2J6SRM4"/>
<evidence type="ECO:0000256" key="4">
    <source>
        <dbReference type="ARBA" id="ARBA00023136"/>
    </source>
</evidence>
<dbReference type="GO" id="GO:0015513">
    <property type="term" value="F:high-affinity secondary active nitrite transmembrane transporter activity"/>
    <property type="evidence" value="ECO:0007669"/>
    <property type="project" value="TreeGrafter"/>
</dbReference>
<dbReference type="STRING" id="1095630.A0A2J6SRM4"/>
<dbReference type="Proteomes" id="UP000235371">
    <property type="component" value="Unassembled WGS sequence"/>
</dbReference>
<protein>
    <recommendedName>
        <fullName evidence="9">Formate/nitrite transporter</fullName>
    </recommendedName>
</protein>
<dbReference type="Pfam" id="PF01226">
    <property type="entry name" value="Form_Nir_trans"/>
    <property type="match status" value="1"/>
</dbReference>
<evidence type="ECO:0000256" key="1">
    <source>
        <dbReference type="ARBA" id="ARBA00004141"/>
    </source>
</evidence>
<sequence>MDAFTPQQTVGLASRIGTKQAHFRLDKLFDSMMAGPLLGFGCAVLLSTNTAPWYQEHAPGLIRTAGALMFPIGLVMIVLTGADLFTSNIMFKTTAYLHQHIPILDVLTSWFVSFFGSLARMLFFGSIIIGYGDVLSSEDVEVGSKIMAIWFPTATFVGLALDHVVANMFLSLVLGNMFGGGLFVGAVYWYLYLSGEGDVGASFEVGTVQSAIREARGPMGRERGLKGSTIIGVPSGREGEANEDELKIASLSRGGK</sequence>
<keyword evidence="3 6" id="KW-1133">Transmembrane helix</keyword>
<feature type="transmembrane region" description="Helical" evidence="6">
    <location>
        <begin position="168"/>
        <end position="191"/>
    </location>
</feature>
<comment type="subcellular location">
    <subcellularLocation>
        <location evidence="1">Membrane</location>
        <topology evidence="1">Multi-pass membrane protein</topology>
    </subcellularLocation>
</comment>
<dbReference type="GO" id="GO:0015707">
    <property type="term" value="P:nitrite transport"/>
    <property type="evidence" value="ECO:0007669"/>
    <property type="project" value="TreeGrafter"/>
</dbReference>
<dbReference type="AlphaFoldDB" id="A0A2J6SRM4"/>
<dbReference type="OrthoDB" id="4829at2759"/>
<comment type="similarity">
    <text evidence="5">Belongs to the FNT transporter (TC 1.A.16) family.</text>
</comment>
<evidence type="ECO:0000256" key="6">
    <source>
        <dbReference type="SAM" id="Phobius"/>
    </source>
</evidence>
<dbReference type="GeneID" id="36593320"/>
<feature type="transmembrane region" description="Helical" evidence="6">
    <location>
        <begin position="68"/>
        <end position="91"/>
    </location>
</feature>
<evidence type="ECO:0000256" key="3">
    <source>
        <dbReference type="ARBA" id="ARBA00022989"/>
    </source>
</evidence>
<reference evidence="7 8" key="1">
    <citation type="submission" date="2016-04" db="EMBL/GenBank/DDBJ databases">
        <title>A degradative enzymes factory behind the ericoid mycorrhizal symbiosis.</title>
        <authorList>
            <consortium name="DOE Joint Genome Institute"/>
            <person name="Martino E."/>
            <person name="Morin E."/>
            <person name="Grelet G."/>
            <person name="Kuo A."/>
            <person name="Kohler A."/>
            <person name="Daghino S."/>
            <person name="Barry K."/>
            <person name="Choi C."/>
            <person name="Cichocki N."/>
            <person name="Clum A."/>
            <person name="Copeland A."/>
            <person name="Hainaut M."/>
            <person name="Haridas S."/>
            <person name="Labutti K."/>
            <person name="Lindquist E."/>
            <person name="Lipzen A."/>
            <person name="Khouja H.-R."/>
            <person name="Murat C."/>
            <person name="Ohm R."/>
            <person name="Olson A."/>
            <person name="Spatafora J."/>
            <person name="Veneault-Fourrey C."/>
            <person name="Henrissat B."/>
            <person name="Grigoriev I."/>
            <person name="Martin F."/>
            <person name="Perotto S."/>
        </authorList>
    </citation>
    <scope>NUCLEOTIDE SEQUENCE [LARGE SCALE GENOMIC DNA]</scope>
    <source>
        <strain evidence="7 8">E</strain>
    </source>
</reference>
<dbReference type="EMBL" id="KZ613883">
    <property type="protein sequence ID" value="PMD53389.1"/>
    <property type="molecule type" value="Genomic_DNA"/>
</dbReference>
<dbReference type="InterPro" id="IPR024002">
    <property type="entry name" value="For/NO2_transpt_CS"/>
</dbReference>
<dbReference type="InterPro" id="IPR023271">
    <property type="entry name" value="Aquaporin-like"/>
</dbReference>
<keyword evidence="2 6" id="KW-0812">Transmembrane</keyword>
<dbReference type="RefSeq" id="XP_024730293.1">
    <property type="nucleotide sequence ID" value="XM_024885243.1"/>
</dbReference>
<gene>
    <name evidence="7" type="ORF">K444DRAFT_646772</name>
</gene>
<dbReference type="Gene3D" id="1.20.1080.10">
    <property type="entry name" value="Glycerol uptake facilitator protein"/>
    <property type="match status" value="2"/>
</dbReference>
<evidence type="ECO:0000256" key="2">
    <source>
        <dbReference type="ARBA" id="ARBA00022692"/>
    </source>
</evidence>
<accession>A0A2J6SRM4</accession>
<dbReference type="PANTHER" id="PTHR30520:SF6">
    <property type="entry name" value="FORMATE_NITRATE FAMILY TRANSPORTER (EUROFUNG)"/>
    <property type="match status" value="1"/>
</dbReference>
<evidence type="ECO:0000256" key="5">
    <source>
        <dbReference type="ARBA" id="ARBA00049660"/>
    </source>
</evidence>
<evidence type="ECO:0000313" key="8">
    <source>
        <dbReference type="Proteomes" id="UP000235371"/>
    </source>
</evidence>
<dbReference type="FunCoup" id="A0A2J6SRM4">
    <property type="interactions" value="17"/>
</dbReference>
<name>A0A2J6SRM4_9HELO</name>
<dbReference type="PANTHER" id="PTHR30520">
    <property type="entry name" value="FORMATE TRANSPORTER-RELATED"/>
    <property type="match status" value="1"/>
</dbReference>
<organism evidence="7 8">
    <name type="scientific">Hyaloscypha bicolor E</name>
    <dbReference type="NCBI Taxonomy" id="1095630"/>
    <lineage>
        <taxon>Eukaryota</taxon>
        <taxon>Fungi</taxon>
        <taxon>Dikarya</taxon>
        <taxon>Ascomycota</taxon>
        <taxon>Pezizomycotina</taxon>
        <taxon>Leotiomycetes</taxon>
        <taxon>Helotiales</taxon>
        <taxon>Hyaloscyphaceae</taxon>
        <taxon>Hyaloscypha</taxon>
        <taxon>Hyaloscypha bicolor</taxon>
    </lineage>
</organism>
<keyword evidence="8" id="KW-1185">Reference proteome</keyword>
<feature type="transmembrane region" description="Helical" evidence="6">
    <location>
        <begin position="142"/>
        <end position="161"/>
    </location>
</feature>